<comment type="caution">
    <text evidence="2">The sequence shown here is derived from an EMBL/GenBank/DDBJ whole genome shotgun (WGS) entry which is preliminary data.</text>
</comment>
<reference evidence="2 3" key="1">
    <citation type="submission" date="2018-03" db="EMBL/GenBank/DDBJ databases">
        <title>Aquarubrobacter algicola gen. nov., sp. nov., a novel actinobacterium isolated from shallow eutrophic lake during the end of cyanobacterial harmful algal blooms.</title>
        <authorList>
            <person name="Chun S.J."/>
        </authorList>
    </citation>
    <scope>NUCLEOTIDE SEQUENCE [LARGE SCALE GENOMIC DNA]</scope>
    <source>
        <strain evidence="2 3">Seoho-28</strain>
    </source>
</reference>
<evidence type="ECO:0000256" key="1">
    <source>
        <dbReference type="SAM" id="SignalP"/>
    </source>
</evidence>
<keyword evidence="3" id="KW-1185">Reference proteome</keyword>
<gene>
    <name evidence="2" type="ORF">C7Y72_17235</name>
</gene>
<proteinExistence type="predicted"/>
<dbReference type="RefSeq" id="WP_107570448.1">
    <property type="nucleotide sequence ID" value="NZ_PYYB01000003.1"/>
</dbReference>
<name>A0A2T4UD46_9ACTN</name>
<keyword evidence="1" id="KW-0732">Signal</keyword>
<accession>A0A2T4UD46</accession>
<sequence length="216" mass="22050">MTTSRTRRALATTALALALLPLGATAADAKTSKAPLCENRAGTDLVAAGAYRVLRTFAPSKSDPDAGTLRVTTCRLGSRSANVIVKHASSLDSLMRINDAAFSSAKNKVALAITVESGSALSGRVAQFDLKTGKETAKAYGCDIREVWAGKSGGFAFEDGVVKIADAAGLRTAGAMGATDFALGGDTLYWTEGDATKSEKLGAAPSGTLGEIVDCG</sequence>
<protein>
    <submittedName>
        <fullName evidence="2">Uncharacterized protein</fullName>
    </submittedName>
</protein>
<feature type="chain" id="PRO_5015753663" evidence="1">
    <location>
        <begin position="27"/>
        <end position="216"/>
    </location>
</feature>
<organism evidence="2 3">
    <name type="scientific">Paraconexibacter algicola</name>
    <dbReference type="NCBI Taxonomy" id="2133960"/>
    <lineage>
        <taxon>Bacteria</taxon>
        <taxon>Bacillati</taxon>
        <taxon>Actinomycetota</taxon>
        <taxon>Thermoleophilia</taxon>
        <taxon>Solirubrobacterales</taxon>
        <taxon>Paraconexibacteraceae</taxon>
        <taxon>Paraconexibacter</taxon>
    </lineage>
</organism>
<dbReference type="EMBL" id="PYYB01000003">
    <property type="protein sequence ID" value="PTL55405.1"/>
    <property type="molecule type" value="Genomic_DNA"/>
</dbReference>
<dbReference type="Proteomes" id="UP000240739">
    <property type="component" value="Unassembled WGS sequence"/>
</dbReference>
<feature type="signal peptide" evidence="1">
    <location>
        <begin position="1"/>
        <end position="26"/>
    </location>
</feature>
<evidence type="ECO:0000313" key="2">
    <source>
        <dbReference type="EMBL" id="PTL55405.1"/>
    </source>
</evidence>
<dbReference type="AlphaFoldDB" id="A0A2T4UD46"/>
<evidence type="ECO:0000313" key="3">
    <source>
        <dbReference type="Proteomes" id="UP000240739"/>
    </source>
</evidence>